<accession>W6MKB5</accession>
<dbReference type="OrthoDB" id="10261563at2759"/>
<proteinExistence type="predicted"/>
<feature type="compositionally biased region" description="Basic residues" evidence="1">
    <location>
        <begin position="303"/>
        <end position="324"/>
    </location>
</feature>
<dbReference type="RefSeq" id="XP_022458442.1">
    <property type="nucleotide sequence ID" value="XM_022602659.1"/>
</dbReference>
<evidence type="ECO:0000313" key="4">
    <source>
        <dbReference type="Proteomes" id="UP000019384"/>
    </source>
</evidence>
<reference evidence="3" key="2">
    <citation type="submission" date="2014-02" db="EMBL/GenBank/DDBJ databases">
        <title>Complete DNA sequence of /Kuraishia capsulata/ illustrates novel genomic features among budding yeasts (/Saccharomycotina/).</title>
        <authorList>
            <person name="Morales L."/>
            <person name="Noel B."/>
            <person name="Porcel B."/>
            <person name="Marcet-Houben M."/>
            <person name="Hullo M-F."/>
            <person name="Sacerdot C."/>
            <person name="Tekaia F."/>
            <person name="Leh-Louis V."/>
            <person name="Despons L."/>
            <person name="Khanna V."/>
            <person name="Aury J-M."/>
            <person name="Barbe V."/>
            <person name="Couloux A."/>
            <person name="Labadie K."/>
            <person name="Pelletier E."/>
            <person name="Souciet J-L."/>
            <person name="Boekhout T."/>
            <person name="Gabaldon T."/>
            <person name="Wincker P."/>
            <person name="Dujon B."/>
        </authorList>
    </citation>
    <scope>NUCLEOTIDE SEQUENCE</scope>
    <source>
        <strain evidence="3">CBS 1993</strain>
    </source>
</reference>
<evidence type="ECO:0000313" key="3">
    <source>
        <dbReference type="EMBL" id="CDK26438.1"/>
    </source>
</evidence>
<protein>
    <recommendedName>
        <fullName evidence="2">WKF domain-containing protein</fullName>
    </recommendedName>
</protein>
<dbReference type="InterPro" id="IPR019327">
    <property type="entry name" value="WKF"/>
</dbReference>
<dbReference type="EMBL" id="HG793127">
    <property type="protein sequence ID" value="CDK26438.1"/>
    <property type="molecule type" value="Genomic_DNA"/>
</dbReference>
<name>W6MKB5_9ASCO</name>
<dbReference type="STRING" id="1382522.W6MKB5"/>
<feature type="region of interest" description="Disordered" evidence="1">
    <location>
        <begin position="155"/>
        <end position="187"/>
    </location>
</feature>
<feature type="compositionally biased region" description="Basic and acidic residues" evidence="1">
    <location>
        <begin position="223"/>
        <end position="248"/>
    </location>
</feature>
<feature type="compositionally biased region" description="Polar residues" evidence="1">
    <location>
        <begin position="277"/>
        <end position="296"/>
    </location>
</feature>
<dbReference type="Proteomes" id="UP000019384">
    <property type="component" value="Unassembled WGS sequence"/>
</dbReference>
<gene>
    <name evidence="3" type="ORF">KUCA_T00002410001</name>
</gene>
<organism evidence="3 4">
    <name type="scientific">Kuraishia capsulata CBS 1993</name>
    <dbReference type="NCBI Taxonomy" id="1382522"/>
    <lineage>
        <taxon>Eukaryota</taxon>
        <taxon>Fungi</taxon>
        <taxon>Dikarya</taxon>
        <taxon>Ascomycota</taxon>
        <taxon>Saccharomycotina</taxon>
        <taxon>Pichiomycetes</taxon>
        <taxon>Pichiales</taxon>
        <taxon>Pichiaceae</taxon>
        <taxon>Kuraishia</taxon>
    </lineage>
</organism>
<evidence type="ECO:0000259" key="2">
    <source>
        <dbReference type="Pfam" id="PF10180"/>
    </source>
</evidence>
<keyword evidence="4" id="KW-1185">Reference proteome</keyword>
<feature type="compositionally biased region" description="Basic and acidic residues" evidence="1">
    <location>
        <begin position="69"/>
        <end position="78"/>
    </location>
</feature>
<reference evidence="3" key="1">
    <citation type="submission" date="2013-12" db="EMBL/GenBank/DDBJ databases">
        <authorList>
            <person name="Genoscope - CEA"/>
        </authorList>
    </citation>
    <scope>NUCLEOTIDE SEQUENCE</scope>
    <source>
        <strain evidence="3">CBS 1993</strain>
    </source>
</reference>
<feature type="compositionally biased region" description="Basic and acidic residues" evidence="1">
    <location>
        <begin position="160"/>
        <end position="180"/>
    </location>
</feature>
<feature type="region of interest" description="Disordered" evidence="1">
    <location>
        <begin position="202"/>
        <end position="331"/>
    </location>
</feature>
<sequence length="331" mass="38008">MPEHIPAWKRLGLKVENSVTEDPLAIAAHIETADVTQKKTKELKRKRQAMKSASIDISEKKPPKRVKLPKSERAPPPEKDQLVYLKQYSQDKKNWKFSKQKQNWILKNIRHIPDSYIVYLEEYVSGMVGGSRDRLIESLTQVVKNWNEAAEKVALALENPDEKNETEKDTKENAQDKENDSAEPVDFDYAKRAKELIEKMTGEKVVLSGVEEEEEKEEEEAEEDKKKEHQDNEGKFTPSEDLKDEIAVDRSNLIIDNVEVSEYIDEDDFKDPPGASKNANQEDTNAVVTESIGLSETDTDSKKKVKKDKKKNKKKEKKDKKSNKEKKDPEA</sequence>
<dbReference type="AlphaFoldDB" id="W6MKB5"/>
<dbReference type="PANTHER" id="PTHR22306">
    <property type="entry name" value="CHROMOSOME 7 OPEN READING FRAME 50"/>
    <property type="match status" value="1"/>
</dbReference>
<feature type="region of interest" description="Disordered" evidence="1">
    <location>
        <begin position="36"/>
        <end position="78"/>
    </location>
</feature>
<feature type="domain" description="WKF" evidence="2">
    <location>
        <begin position="84"/>
        <end position="141"/>
    </location>
</feature>
<dbReference type="HOGENOM" id="CLU_067161_0_0_1"/>
<evidence type="ECO:0000256" key="1">
    <source>
        <dbReference type="SAM" id="MobiDB-lite"/>
    </source>
</evidence>
<dbReference type="PANTHER" id="PTHR22306:SF2">
    <property type="entry name" value="CHROMOSOME 7 OPEN READING FRAME 50"/>
    <property type="match status" value="1"/>
</dbReference>
<dbReference type="Pfam" id="PF10180">
    <property type="entry name" value="WKF"/>
    <property type="match status" value="1"/>
</dbReference>
<dbReference type="GeneID" id="34519830"/>
<feature type="compositionally biased region" description="Acidic residues" evidence="1">
    <location>
        <begin position="210"/>
        <end position="222"/>
    </location>
</feature>